<feature type="compositionally biased region" description="Basic and acidic residues" evidence="1">
    <location>
        <begin position="27"/>
        <end position="39"/>
    </location>
</feature>
<keyword evidence="3" id="KW-1185">Reference proteome</keyword>
<feature type="region of interest" description="Disordered" evidence="1">
    <location>
        <begin position="15"/>
        <end position="39"/>
    </location>
</feature>
<evidence type="ECO:0000313" key="2">
    <source>
        <dbReference type="EMBL" id="CAG9183900.1"/>
    </source>
</evidence>
<reference evidence="2 3" key="1">
    <citation type="submission" date="2021-08" db="EMBL/GenBank/DDBJ databases">
        <authorList>
            <person name="Peeters C."/>
        </authorList>
    </citation>
    <scope>NUCLEOTIDE SEQUENCE [LARGE SCALE GENOMIC DNA]</scope>
    <source>
        <strain evidence="2 3">LMG 23992</strain>
    </source>
</reference>
<dbReference type="EMBL" id="CAJZAI010000022">
    <property type="protein sequence ID" value="CAG9183900.1"/>
    <property type="molecule type" value="Genomic_DNA"/>
</dbReference>
<name>A0ABN7ZFW8_9BURK</name>
<protein>
    <submittedName>
        <fullName evidence="2">Uncharacterized protein</fullName>
    </submittedName>
</protein>
<accession>A0ABN7ZFW8</accession>
<comment type="caution">
    <text evidence="2">The sequence shown here is derived from an EMBL/GenBank/DDBJ whole genome shotgun (WGS) entry which is preliminary data.</text>
</comment>
<evidence type="ECO:0000313" key="3">
    <source>
        <dbReference type="Proteomes" id="UP000727654"/>
    </source>
</evidence>
<dbReference type="Proteomes" id="UP000727654">
    <property type="component" value="Unassembled WGS sequence"/>
</dbReference>
<gene>
    <name evidence="2" type="ORF">LMG23992_05102</name>
</gene>
<organism evidence="2 3">
    <name type="scientific">Cupriavidus laharis</name>
    <dbReference type="NCBI Taxonomy" id="151654"/>
    <lineage>
        <taxon>Bacteria</taxon>
        <taxon>Pseudomonadati</taxon>
        <taxon>Pseudomonadota</taxon>
        <taxon>Betaproteobacteria</taxon>
        <taxon>Burkholderiales</taxon>
        <taxon>Burkholderiaceae</taxon>
        <taxon>Cupriavidus</taxon>
    </lineage>
</organism>
<proteinExistence type="predicted"/>
<evidence type="ECO:0000256" key="1">
    <source>
        <dbReference type="SAM" id="MobiDB-lite"/>
    </source>
</evidence>
<sequence>MRLIIEARLPGFAGFTSGNRGRHGRRQRGDDQDRLARADPRLPFQETMTGLPMPWRRPALHPWGLIIDL</sequence>